<dbReference type="InterPro" id="IPR011344">
    <property type="entry name" value="ssDNA-bd"/>
</dbReference>
<dbReference type="HAMAP" id="MF_00984">
    <property type="entry name" value="SSB"/>
    <property type="match status" value="1"/>
</dbReference>
<dbReference type="Gene3D" id="2.40.50.140">
    <property type="entry name" value="Nucleic acid-binding proteins"/>
    <property type="match status" value="1"/>
</dbReference>
<reference evidence="4 5" key="1">
    <citation type="submission" date="2020-08" db="EMBL/GenBank/DDBJ databases">
        <title>Genomic Encyclopedia of Type Strains, Phase IV (KMG-V): Genome sequencing to study the core and pangenomes of soil and plant-associated prokaryotes.</title>
        <authorList>
            <person name="Whitman W."/>
        </authorList>
    </citation>
    <scope>NUCLEOTIDE SEQUENCE [LARGE SCALE GENOMIC DNA]</scope>
    <source>
        <strain evidence="4 5">M8UP14</strain>
    </source>
</reference>
<comment type="caution">
    <text evidence="4">The sequence shown here is derived from an EMBL/GenBank/DDBJ whole genome shotgun (WGS) entry which is preliminary data.</text>
</comment>
<dbReference type="RefSeq" id="WP_184224407.1">
    <property type="nucleotide sequence ID" value="NZ_JACHIP010000048.1"/>
</dbReference>
<dbReference type="GO" id="GO:0003697">
    <property type="term" value="F:single-stranded DNA binding"/>
    <property type="evidence" value="ECO:0007669"/>
    <property type="project" value="UniProtKB-UniRule"/>
</dbReference>
<keyword evidence="1 2" id="KW-0238">DNA-binding</keyword>
<sequence>MYSNKVTLIGFLGNDAEVRANNDRSLTTLSVATKSSYKKDGKYIEHTEWHRCVVFGKLGEFAATLKKGTHIQVEGELRSRRYQPAKVGKKQPDERTIWEIRVNSILKLDRAAKATAEDTEDNSEEEAA</sequence>
<dbReference type="EMBL" id="JACHIP010000048">
    <property type="protein sequence ID" value="MBB5061500.1"/>
    <property type="molecule type" value="Genomic_DNA"/>
</dbReference>
<dbReference type="NCBIfam" id="TIGR00621">
    <property type="entry name" value="ssb"/>
    <property type="match status" value="1"/>
</dbReference>
<evidence type="ECO:0000256" key="1">
    <source>
        <dbReference type="ARBA" id="ARBA00023125"/>
    </source>
</evidence>
<dbReference type="PANTHER" id="PTHR10302:SF0">
    <property type="entry name" value="SINGLE-STRANDED DNA-BINDING PROTEIN, MITOCHONDRIAL"/>
    <property type="match status" value="1"/>
</dbReference>
<dbReference type="InterPro" id="IPR012340">
    <property type="entry name" value="NA-bd_OB-fold"/>
</dbReference>
<proteinExistence type="inferred from homology"/>
<dbReference type="CDD" id="cd04496">
    <property type="entry name" value="SSB_OBF"/>
    <property type="match status" value="1"/>
</dbReference>
<dbReference type="SUPFAM" id="SSF50249">
    <property type="entry name" value="Nucleic acid-binding proteins"/>
    <property type="match status" value="1"/>
</dbReference>
<gene>
    <name evidence="4" type="ORF">HDF16_006236</name>
</gene>
<organism evidence="4 5">
    <name type="scientific">Granulicella aggregans</name>
    <dbReference type="NCBI Taxonomy" id="474949"/>
    <lineage>
        <taxon>Bacteria</taxon>
        <taxon>Pseudomonadati</taxon>
        <taxon>Acidobacteriota</taxon>
        <taxon>Terriglobia</taxon>
        <taxon>Terriglobales</taxon>
        <taxon>Acidobacteriaceae</taxon>
        <taxon>Granulicella</taxon>
    </lineage>
</organism>
<dbReference type="PANTHER" id="PTHR10302">
    <property type="entry name" value="SINGLE-STRANDED DNA-BINDING PROTEIN"/>
    <property type="match status" value="1"/>
</dbReference>
<dbReference type="GO" id="GO:0006260">
    <property type="term" value="P:DNA replication"/>
    <property type="evidence" value="ECO:0007669"/>
    <property type="project" value="InterPro"/>
</dbReference>
<dbReference type="PIRSF" id="PIRSF002070">
    <property type="entry name" value="SSB"/>
    <property type="match status" value="1"/>
</dbReference>
<evidence type="ECO:0000313" key="5">
    <source>
        <dbReference type="Proteomes" id="UP000540989"/>
    </source>
</evidence>
<comment type="caution">
    <text evidence="2">Lacks conserved residue(s) required for the propagation of feature annotation.</text>
</comment>
<dbReference type="GO" id="GO:0009295">
    <property type="term" value="C:nucleoid"/>
    <property type="evidence" value="ECO:0007669"/>
    <property type="project" value="TreeGrafter"/>
</dbReference>
<dbReference type="AlphaFoldDB" id="A0A7W7ZKA4"/>
<comment type="subunit">
    <text evidence="2">Homotetramer.</text>
</comment>
<evidence type="ECO:0000256" key="3">
    <source>
        <dbReference type="PIRNR" id="PIRNR002070"/>
    </source>
</evidence>
<name>A0A7W7ZKA4_9BACT</name>
<evidence type="ECO:0000256" key="2">
    <source>
        <dbReference type="HAMAP-Rule" id="MF_00984"/>
    </source>
</evidence>
<dbReference type="Proteomes" id="UP000540989">
    <property type="component" value="Unassembled WGS sequence"/>
</dbReference>
<accession>A0A7W7ZKA4</accession>
<dbReference type="PROSITE" id="PS50935">
    <property type="entry name" value="SSB"/>
    <property type="match status" value="1"/>
</dbReference>
<protein>
    <recommendedName>
        <fullName evidence="2 3">Single-stranded DNA-binding protein</fullName>
        <shortName evidence="2">SSB</shortName>
    </recommendedName>
</protein>
<dbReference type="InterPro" id="IPR000424">
    <property type="entry name" value="Primosome_PriB/ssb"/>
</dbReference>
<evidence type="ECO:0000313" key="4">
    <source>
        <dbReference type="EMBL" id="MBB5061500.1"/>
    </source>
</evidence>
<keyword evidence="5" id="KW-1185">Reference proteome</keyword>
<dbReference type="Pfam" id="PF00436">
    <property type="entry name" value="SSB"/>
    <property type="match status" value="1"/>
</dbReference>